<dbReference type="InterPro" id="IPR028994">
    <property type="entry name" value="Integrin_alpha_N"/>
</dbReference>
<dbReference type="GO" id="GO:0008305">
    <property type="term" value="C:integrin complex"/>
    <property type="evidence" value="ECO:0007669"/>
    <property type="project" value="TreeGrafter"/>
</dbReference>
<dbReference type="Proteomes" id="UP000792457">
    <property type="component" value="Unassembled WGS sequence"/>
</dbReference>
<dbReference type="GO" id="GO:0007160">
    <property type="term" value="P:cell-matrix adhesion"/>
    <property type="evidence" value="ECO:0007669"/>
    <property type="project" value="TreeGrafter"/>
</dbReference>
<evidence type="ECO:0000313" key="3">
    <source>
        <dbReference type="Proteomes" id="UP000792457"/>
    </source>
</evidence>
<dbReference type="PANTHER" id="PTHR23220:SF83">
    <property type="entry name" value="INTEGRIN ALPHA-PS3-RELATED"/>
    <property type="match status" value="1"/>
</dbReference>
<dbReference type="GO" id="GO:0033627">
    <property type="term" value="P:cell adhesion mediated by integrin"/>
    <property type="evidence" value="ECO:0007669"/>
    <property type="project" value="TreeGrafter"/>
</dbReference>
<dbReference type="GO" id="GO:0007229">
    <property type="term" value="P:integrin-mediated signaling pathway"/>
    <property type="evidence" value="ECO:0007669"/>
    <property type="project" value="TreeGrafter"/>
</dbReference>
<dbReference type="GO" id="GO:0009897">
    <property type="term" value="C:external side of plasma membrane"/>
    <property type="evidence" value="ECO:0007669"/>
    <property type="project" value="TreeGrafter"/>
</dbReference>
<name>A0A8K0KNI8_LADFU</name>
<dbReference type="PROSITE" id="PS51470">
    <property type="entry name" value="FG_GAP"/>
    <property type="match status" value="1"/>
</dbReference>
<evidence type="ECO:0000313" key="2">
    <source>
        <dbReference type="EMBL" id="KAG8238569.1"/>
    </source>
</evidence>
<feature type="non-terminal residue" evidence="2">
    <location>
        <position position="127"/>
    </location>
</feature>
<proteinExistence type="predicted"/>
<organism evidence="2 3">
    <name type="scientific">Ladona fulva</name>
    <name type="common">Scarce chaser dragonfly</name>
    <name type="synonym">Libellula fulva</name>
    <dbReference type="NCBI Taxonomy" id="123851"/>
    <lineage>
        <taxon>Eukaryota</taxon>
        <taxon>Metazoa</taxon>
        <taxon>Ecdysozoa</taxon>
        <taxon>Arthropoda</taxon>
        <taxon>Hexapoda</taxon>
        <taxon>Insecta</taxon>
        <taxon>Pterygota</taxon>
        <taxon>Palaeoptera</taxon>
        <taxon>Odonata</taxon>
        <taxon>Epiprocta</taxon>
        <taxon>Anisoptera</taxon>
        <taxon>Libelluloidea</taxon>
        <taxon>Libellulidae</taxon>
        <taxon>Ladona</taxon>
    </lineage>
</organism>
<gene>
    <name evidence="2" type="ORF">J437_LFUL017505</name>
</gene>
<feature type="repeat" description="FG-GAP" evidence="1">
    <location>
        <begin position="36"/>
        <end position="99"/>
    </location>
</feature>
<dbReference type="Gene3D" id="2.130.10.130">
    <property type="entry name" value="Integrin alpha, N-terminal"/>
    <property type="match status" value="1"/>
</dbReference>
<dbReference type="GO" id="GO:0005178">
    <property type="term" value="F:integrin binding"/>
    <property type="evidence" value="ECO:0007669"/>
    <property type="project" value="TreeGrafter"/>
</dbReference>
<dbReference type="EMBL" id="KZ309377">
    <property type="protein sequence ID" value="KAG8238569.1"/>
    <property type="molecule type" value="Genomic_DNA"/>
</dbReference>
<dbReference type="SUPFAM" id="SSF69318">
    <property type="entry name" value="Integrin alpha N-terminal domain"/>
    <property type="match status" value="1"/>
</dbReference>
<dbReference type="OrthoDB" id="5573735at2759"/>
<evidence type="ECO:0000256" key="1">
    <source>
        <dbReference type="PROSITE-ProRule" id="PRU00803"/>
    </source>
</evidence>
<protein>
    <submittedName>
        <fullName evidence="2">Uncharacterized protein</fullName>
    </submittedName>
</protein>
<accession>A0A8K0KNI8</accession>
<dbReference type="AlphaFoldDB" id="A0A8K0KNI8"/>
<comment type="caution">
    <text evidence="2">The sequence shown here is derived from an EMBL/GenBank/DDBJ whole genome shotgun (WGS) entry which is preliminary data.</text>
</comment>
<reference evidence="2" key="1">
    <citation type="submission" date="2013-04" db="EMBL/GenBank/DDBJ databases">
        <authorList>
            <person name="Qu J."/>
            <person name="Murali S.C."/>
            <person name="Bandaranaike D."/>
            <person name="Bellair M."/>
            <person name="Blankenburg K."/>
            <person name="Chao H."/>
            <person name="Dinh H."/>
            <person name="Doddapaneni H."/>
            <person name="Downs B."/>
            <person name="Dugan-Rocha S."/>
            <person name="Elkadiri S."/>
            <person name="Gnanaolivu R.D."/>
            <person name="Hernandez B."/>
            <person name="Javaid M."/>
            <person name="Jayaseelan J.C."/>
            <person name="Lee S."/>
            <person name="Li M."/>
            <person name="Ming W."/>
            <person name="Munidasa M."/>
            <person name="Muniz J."/>
            <person name="Nguyen L."/>
            <person name="Ongeri F."/>
            <person name="Osuji N."/>
            <person name="Pu L.-L."/>
            <person name="Puazo M."/>
            <person name="Qu C."/>
            <person name="Quiroz J."/>
            <person name="Raj R."/>
            <person name="Weissenberger G."/>
            <person name="Xin Y."/>
            <person name="Zou X."/>
            <person name="Han Y."/>
            <person name="Richards S."/>
            <person name="Worley K."/>
            <person name="Muzny D."/>
            <person name="Gibbs R."/>
        </authorList>
    </citation>
    <scope>NUCLEOTIDE SEQUENCE</scope>
    <source>
        <strain evidence="2">Sampled in the wild</strain>
    </source>
</reference>
<keyword evidence="3" id="KW-1185">Reference proteome</keyword>
<dbReference type="PANTHER" id="PTHR23220">
    <property type="entry name" value="INTEGRIN ALPHA"/>
    <property type="match status" value="1"/>
</dbReference>
<dbReference type="GO" id="GO:0098609">
    <property type="term" value="P:cell-cell adhesion"/>
    <property type="evidence" value="ECO:0007669"/>
    <property type="project" value="TreeGrafter"/>
</dbReference>
<sequence length="127" mass="13777">MVNEELAVGAPYEDNNRGAVYIYSSDGEGHLGNPIQRLAARDSYDLLKGFGISISPHNVDIDGNGCPDIAIGAYLSGHAVIYRGKPVVKWNVRNPEPHPKSITHNATHFSLKFACVTYLGENATNIL</sequence>
<reference evidence="2" key="2">
    <citation type="submission" date="2017-10" db="EMBL/GenBank/DDBJ databases">
        <title>Ladona fulva Genome sequencing and assembly.</title>
        <authorList>
            <person name="Murali S."/>
            <person name="Richards S."/>
            <person name="Bandaranaike D."/>
            <person name="Bellair M."/>
            <person name="Blankenburg K."/>
            <person name="Chao H."/>
            <person name="Dinh H."/>
            <person name="Doddapaneni H."/>
            <person name="Dugan-Rocha S."/>
            <person name="Elkadiri S."/>
            <person name="Gnanaolivu R."/>
            <person name="Hernandez B."/>
            <person name="Skinner E."/>
            <person name="Javaid M."/>
            <person name="Lee S."/>
            <person name="Li M."/>
            <person name="Ming W."/>
            <person name="Munidasa M."/>
            <person name="Muniz J."/>
            <person name="Nguyen L."/>
            <person name="Hughes D."/>
            <person name="Osuji N."/>
            <person name="Pu L.-L."/>
            <person name="Puazo M."/>
            <person name="Qu C."/>
            <person name="Quiroz J."/>
            <person name="Raj R."/>
            <person name="Weissenberger G."/>
            <person name="Xin Y."/>
            <person name="Zou X."/>
            <person name="Han Y."/>
            <person name="Worley K."/>
            <person name="Muzny D."/>
            <person name="Gibbs R."/>
        </authorList>
    </citation>
    <scope>NUCLEOTIDE SEQUENCE</scope>
    <source>
        <strain evidence="2">Sampled in the wild</strain>
    </source>
</reference>
<dbReference type="InterPro" id="IPR013519">
    <property type="entry name" value="Int_alpha_beta-p"/>
</dbReference>